<dbReference type="OrthoDB" id="9813719at2"/>
<dbReference type="InterPro" id="IPR003812">
    <property type="entry name" value="Fido"/>
</dbReference>
<evidence type="ECO:0000256" key="7">
    <source>
        <dbReference type="ARBA" id="ARBA00048696"/>
    </source>
</evidence>
<evidence type="ECO:0000256" key="3">
    <source>
        <dbReference type="ARBA" id="ARBA00022741"/>
    </source>
</evidence>
<comment type="catalytic activity">
    <reaction evidence="6">
        <text>L-threonyl-[protein] + ATP = 3-O-(5'-adenylyl)-L-threonyl-[protein] + diphosphate</text>
        <dbReference type="Rhea" id="RHEA:54292"/>
        <dbReference type="Rhea" id="RHEA-COMP:11060"/>
        <dbReference type="Rhea" id="RHEA-COMP:13847"/>
        <dbReference type="ChEBI" id="CHEBI:30013"/>
        <dbReference type="ChEBI" id="CHEBI:30616"/>
        <dbReference type="ChEBI" id="CHEBI:33019"/>
        <dbReference type="ChEBI" id="CHEBI:138113"/>
        <dbReference type="EC" id="2.7.7.108"/>
    </reaction>
</comment>
<name>A0A2S6GWY1_9PSEU</name>
<sequence length="192" mass="22053">MTDPYLDPETGVLRNLHGCTDHATLAAVERDLAFLRDEELKRLPLPGAYDSAHLTRFHRHLFGDVYPWAGKHRRVDLVRGTSRFAHWRHVEPALTDLFTKLKAERLLVGLRRADFLDRFAYYFGEVNVVHPFREGNGRAQRAFFRQLALFAGWRMDFARLDRTDYLHACVAAMVGQFEPLTAQFDIALVGGA</sequence>
<dbReference type="GO" id="GO:0051302">
    <property type="term" value="P:regulation of cell division"/>
    <property type="evidence" value="ECO:0007669"/>
    <property type="project" value="TreeGrafter"/>
</dbReference>
<dbReference type="RefSeq" id="WP_104478130.1">
    <property type="nucleotide sequence ID" value="NZ_CP154825.1"/>
</dbReference>
<dbReference type="AlphaFoldDB" id="A0A2S6GWY1"/>
<dbReference type="PROSITE" id="PS51459">
    <property type="entry name" value="FIDO"/>
    <property type="match status" value="1"/>
</dbReference>
<keyword evidence="10" id="KW-1185">Reference proteome</keyword>
<keyword evidence="1" id="KW-0808">Transferase</keyword>
<reference evidence="9 10" key="1">
    <citation type="submission" date="2018-02" db="EMBL/GenBank/DDBJ databases">
        <title>Genomic Encyclopedia of Archaeal and Bacterial Type Strains, Phase II (KMG-II): from individual species to whole genera.</title>
        <authorList>
            <person name="Goeker M."/>
        </authorList>
    </citation>
    <scope>NUCLEOTIDE SEQUENCE [LARGE SCALE GENOMIC DNA]</scope>
    <source>
        <strain evidence="9 10">YU 961-1</strain>
    </source>
</reference>
<evidence type="ECO:0000259" key="8">
    <source>
        <dbReference type="PROSITE" id="PS51459"/>
    </source>
</evidence>
<evidence type="ECO:0000313" key="10">
    <source>
        <dbReference type="Proteomes" id="UP000239203"/>
    </source>
</evidence>
<organism evidence="9 10">
    <name type="scientific">Actinokineospora auranticolor</name>
    <dbReference type="NCBI Taxonomy" id="155976"/>
    <lineage>
        <taxon>Bacteria</taxon>
        <taxon>Bacillati</taxon>
        <taxon>Actinomycetota</taxon>
        <taxon>Actinomycetes</taxon>
        <taxon>Pseudonocardiales</taxon>
        <taxon>Pseudonocardiaceae</taxon>
        <taxon>Actinokineospora</taxon>
    </lineage>
</organism>
<dbReference type="PANTHER" id="PTHR39560">
    <property type="entry name" value="PROTEIN ADENYLYLTRANSFERASE FIC-RELATED"/>
    <property type="match status" value="1"/>
</dbReference>
<protein>
    <recommendedName>
        <fullName evidence="5">protein adenylyltransferase</fullName>
        <ecNumber evidence="5">2.7.7.108</ecNumber>
    </recommendedName>
</protein>
<keyword evidence="4" id="KW-0067">ATP-binding</keyword>
<evidence type="ECO:0000256" key="5">
    <source>
        <dbReference type="ARBA" id="ARBA00034531"/>
    </source>
</evidence>
<dbReference type="GO" id="GO:0005524">
    <property type="term" value="F:ATP binding"/>
    <property type="evidence" value="ECO:0007669"/>
    <property type="project" value="UniProtKB-KW"/>
</dbReference>
<dbReference type="Pfam" id="PF02661">
    <property type="entry name" value="Fic"/>
    <property type="match status" value="1"/>
</dbReference>
<proteinExistence type="predicted"/>
<keyword evidence="2" id="KW-0548">Nucleotidyltransferase</keyword>
<gene>
    <name evidence="9" type="ORF">CLV40_103329</name>
</gene>
<feature type="domain" description="Fido" evidence="8">
    <location>
        <begin position="49"/>
        <end position="186"/>
    </location>
</feature>
<comment type="caution">
    <text evidence="9">The sequence shown here is derived from an EMBL/GenBank/DDBJ whole genome shotgun (WGS) entry which is preliminary data.</text>
</comment>
<accession>A0A2S6GWY1</accession>
<evidence type="ECO:0000256" key="1">
    <source>
        <dbReference type="ARBA" id="ARBA00022679"/>
    </source>
</evidence>
<keyword evidence="3" id="KW-0547">Nucleotide-binding</keyword>
<dbReference type="Gene3D" id="1.10.3290.10">
    <property type="entry name" value="Fido-like domain"/>
    <property type="match status" value="1"/>
</dbReference>
<dbReference type="PANTHER" id="PTHR39560:SF1">
    <property type="entry name" value="PROTEIN ADENYLYLTRANSFERASE FIC-RELATED"/>
    <property type="match status" value="1"/>
</dbReference>
<comment type="catalytic activity">
    <reaction evidence="7">
        <text>L-tyrosyl-[protein] + ATP = O-(5'-adenylyl)-L-tyrosyl-[protein] + diphosphate</text>
        <dbReference type="Rhea" id="RHEA:54288"/>
        <dbReference type="Rhea" id="RHEA-COMP:10136"/>
        <dbReference type="Rhea" id="RHEA-COMP:13846"/>
        <dbReference type="ChEBI" id="CHEBI:30616"/>
        <dbReference type="ChEBI" id="CHEBI:33019"/>
        <dbReference type="ChEBI" id="CHEBI:46858"/>
        <dbReference type="ChEBI" id="CHEBI:83624"/>
        <dbReference type="EC" id="2.7.7.108"/>
    </reaction>
</comment>
<dbReference type="GO" id="GO:0070733">
    <property type="term" value="F:AMPylase activity"/>
    <property type="evidence" value="ECO:0007669"/>
    <property type="project" value="UniProtKB-EC"/>
</dbReference>
<evidence type="ECO:0000256" key="6">
    <source>
        <dbReference type="ARBA" id="ARBA00047939"/>
    </source>
</evidence>
<evidence type="ECO:0000313" key="9">
    <source>
        <dbReference type="EMBL" id="PPK69719.1"/>
    </source>
</evidence>
<dbReference type="SUPFAM" id="SSF140931">
    <property type="entry name" value="Fic-like"/>
    <property type="match status" value="1"/>
</dbReference>
<dbReference type="Proteomes" id="UP000239203">
    <property type="component" value="Unassembled WGS sequence"/>
</dbReference>
<evidence type="ECO:0000256" key="4">
    <source>
        <dbReference type="ARBA" id="ARBA00022840"/>
    </source>
</evidence>
<evidence type="ECO:0000256" key="2">
    <source>
        <dbReference type="ARBA" id="ARBA00022695"/>
    </source>
</evidence>
<dbReference type="InterPro" id="IPR036597">
    <property type="entry name" value="Fido-like_dom_sf"/>
</dbReference>
<dbReference type="EMBL" id="PTIX01000003">
    <property type="protein sequence ID" value="PPK69719.1"/>
    <property type="molecule type" value="Genomic_DNA"/>
</dbReference>
<dbReference type="EC" id="2.7.7.108" evidence="5"/>